<dbReference type="InterPro" id="IPR046342">
    <property type="entry name" value="CBS_dom_sf"/>
</dbReference>
<protein>
    <submittedName>
        <fullName evidence="3">CBS domain-containing protein</fullName>
    </submittedName>
</protein>
<dbReference type="NCBIfam" id="NF038387">
    <property type="entry name" value="CBS_CbpA"/>
    <property type="match status" value="1"/>
</dbReference>
<dbReference type="PIRSF" id="PIRSF035040">
    <property type="entry name" value="UCP035040_CBS_Lmo0553"/>
    <property type="match status" value="1"/>
</dbReference>
<dbReference type="STRING" id="1234409.C683_1057"/>
<dbReference type="RefSeq" id="WP_009491720.1">
    <property type="nucleotide sequence ID" value="NZ_AMYT01000021.1"/>
</dbReference>
<accession>K8ZNC2</accession>
<dbReference type="Gene3D" id="3.10.580.10">
    <property type="entry name" value="CBS-domain"/>
    <property type="match status" value="1"/>
</dbReference>
<dbReference type="AlphaFoldDB" id="K8ZNC2"/>
<dbReference type="InterPro" id="IPR000644">
    <property type="entry name" value="CBS_dom"/>
</dbReference>
<dbReference type="PROSITE" id="PS51371">
    <property type="entry name" value="CBS"/>
    <property type="match status" value="1"/>
</dbReference>
<keyword evidence="1" id="KW-0129">CBS domain</keyword>
<feature type="domain" description="CBS" evidence="2">
    <location>
        <begin position="7"/>
        <end position="65"/>
    </location>
</feature>
<name>K8ZNC2_9ENTE</name>
<dbReference type="OrthoDB" id="1706107at2"/>
<evidence type="ECO:0000259" key="2">
    <source>
        <dbReference type="PROSITE" id="PS51371"/>
    </source>
</evidence>
<dbReference type="InterPro" id="IPR017036">
    <property type="entry name" value="Lmo0553-like"/>
</dbReference>
<sequence length="208" mass="24280">MAEIVIPTKQLSVLDESMDLQDALKAFVYSEDDVLPVLDKTHQIFRGNIYLLDLYKHLAKDPNSTTSITQFIKNTNKYITKKDCLLQTLFQFGNLPYLAVLNEQHHFIGILRHHSFMKLLEKIWSFDHAKYVLTLDYENVDRAMYQLSKVIHRRCEVLGCMSLTNASPVGHKQLLLLLGQETTEKNLRECLRKLEKRHFKIDHLLTLP</sequence>
<organism evidence="3 4">
    <name type="scientific">Catellicoccus marimammalium M35/04/3</name>
    <dbReference type="NCBI Taxonomy" id="1234409"/>
    <lineage>
        <taxon>Bacteria</taxon>
        <taxon>Bacillati</taxon>
        <taxon>Bacillota</taxon>
        <taxon>Bacilli</taxon>
        <taxon>Lactobacillales</taxon>
        <taxon>Enterococcaceae</taxon>
        <taxon>Catellicoccus</taxon>
    </lineage>
</organism>
<evidence type="ECO:0000313" key="3">
    <source>
        <dbReference type="EMBL" id="EKU27061.1"/>
    </source>
</evidence>
<proteinExistence type="predicted"/>
<gene>
    <name evidence="3" type="ORF">C683_1057</name>
</gene>
<dbReference type="EMBL" id="AMYT01000021">
    <property type="protein sequence ID" value="EKU27061.1"/>
    <property type="molecule type" value="Genomic_DNA"/>
</dbReference>
<comment type="caution">
    <text evidence="3">The sequence shown here is derived from an EMBL/GenBank/DDBJ whole genome shotgun (WGS) entry which is preliminary data.</text>
</comment>
<dbReference type="Proteomes" id="UP000016057">
    <property type="component" value="Unassembled WGS sequence"/>
</dbReference>
<dbReference type="eggNOG" id="COG0517">
    <property type="taxonomic scope" value="Bacteria"/>
</dbReference>
<evidence type="ECO:0000256" key="1">
    <source>
        <dbReference type="PROSITE-ProRule" id="PRU00703"/>
    </source>
</evidence>
<reference evidence="3 4" key="1">
    <citation type="journal article" date="2013" name="Genome Announc.">
        <title>Draft Genome Sequence of Catellicoccus marimammalium, a Novel Species Commonly Found in Gull Feces.</title>
        <authorList>
            <person name="Weigand M.R."/>
            <person name="Ryu H."/>
            <person name="Bozcek L."/>
            <person name="Konstantinidis K.T."/>
            <person name="Santo Domingo J.W."/>
        </authorList>
    </citation>
    <scope>NUCLEOTIDE SEQUENCE [LARGE SCALE GENOMIC DNA]</scope>
    <source>
        <strain evidence="3 4">M35/04/3</strain>
    </source>
</reference>
<dbReference type="SUPFAM" id="SSF54631">
    <property type="entry name" value="CBS-domain pair"/>
    <property type="match status" value="1"/>
</dbReference>
<evidence type="ECO:0000313" key="4">
    <source>
        <dbReference type="Proteomes" id="UP000016057"/>
    </source>
</evidence>
<keyword evidence="4" id="KW-1185">Reference proteome</keyword>